<feature type="region of interest" description="Disordered" evidence="1">
    <location>
        <begin position="152"/>
        <end position="208"/>
    </location>
</feature>
<proteinExistence type="predicted"/>
<dbReference type="AlphaFoldDB" id="A0A8D2IYX9"/>
<protein>
    <submittedName>
        <fullName evidence="2">Chromosome X open reading frame 65</fullName>
    </submittedName>
</protein>
<accession>A0A8D2IYX9</accession>
<dbReference type="Ensembl" id="ENSVKKT00000004789.1">
    <property type="protein sequence ID" value="ENSVKKP00000004660.1"/>
    <property type="gene ID" value="ENSVKKG00000003475.1"/>
</dbReference>
<feature type="compositionally biased region" description="Polar residues" evidence="1">
    <location>
        <begin position="165"/>
        <end position="174"/>
    </location>
</feature>
<dbReference type="Proteomes" id="UP000694545">
    <property type="component" value="Unplaced"/>
</dbReference>
<keyword evidence="3" id="KW-1185">Reference proteome</keyword>
<evidence type="ECO:0000256" key="1">
    <source>
        <dbReference type="SAM" id="MobiDB-lite"/>
    </source>
</evidence>
<dbReference type="Pfam" id="PF15874">
    <property type="entry name" value="Il2rg"/>
    <property type="match status" value="1"/>
</dbReference>
<sequence length="208" mass="23064">LFYAVLHRLLANINCSVLLLMHYLRDKVGLQQTDPVDLCEENGTLKLLFLVRFPEDSASKFLTPRGTYYMCKVERGAPGTKHENGYRAFIPLFKYPSPELLDSLRNQCDFLEKSRLKALKSQDGKKPPTMESLLSCMANQVVVSPSRWPRGANPASTAVALPPESCTSKETGPTQGVVPRKEEALPSSSSPESTWGTWMPPLGVPARL</sequence>
<name>A0A8D2IYX9_VARKO</name>
<evidence type="ECO:0000313" key="2">
    <source>
        <dbReference type="Ensembl" id="ENSVKKP00000004660.1"/>
    </source>
</evidence>
<dbReference type="InterPro" id="IPR039471">
    <property type="entry name" value="CXorf65-like"/>
</dbReference>
<reference evidence="2" key="2">
    <citation type="submission" date="2025-09" db="UniProtKB">
        <authorList>
            <consortium name="Ensembl"/>
        </authorList>
    </citation>
    <scope>IDENTIFICATION</scope>
</reference>
<organism evidence="2 3">
    <name type="scientific">Varanus komodoensis</name>
    <name type="common">Komodo dragon</name>
    <dbReference type="NCBI Taxonomy" id="61221"/>
    <lineage>
        <taxon>Eukaryota</taxon>
        <taxon>Metazoa</taxon>
        <taxon>Chordata</taxon>
        <taxon>Craniata</taxon>
        <taxon>Vertebrata</taxon>
        <taxon>Euteleostomi</taxon>
        <taxon>Lepidosauria</taxon>
        <taxon>Squamata</taxon>
        <taxon>Bifurcata</taxon>
        <taxon>Unidentata</taxon>
        <taxon>Episquamata</taxon>
        <taxon>Toxicofera</taxon>
        <taxon>Anguimorpha</taxon>
        <taxon>Paleoanguimorpha</taxon>
        <taxon>Varanoidea</taxon>
        <taxon>Varanidae</taxon>
        <taxon>Varanus</taxon>
    </lineage>
</organism>
<reference evidence="2" key="1">
    <citation type="submission" date="2025-08" db="UniProtKB">
        <authorList>
            <consortium name="Ensembl"/>
        </authorList>
    </citation>
    <scope>IDENTIFICATION</scope>
</reference>
<dbReference type="PANTHER" id="PTHR33887">
    <property type="entry name" value="PB1 DOMAIN-CONTAINING PROTEIN"/>
    <property type="match status" value="1"/>
</dbReference>
<evidence type="ECO:0000313" key="3">
    <source>
        <dbReference type="Proteomes" id="UP000694545"/>
    </source>
</evidence>
<dbReference type="PANTHER" id="PTHR33887:SF4">
    <property type="entry name" value="AB2-183"/>
    <property type="match status" value="1"/>
</dbReference>